<dbReference type="GO" id="GO:0006099">
    <property type="term" value="P:tricarboxylic acid cycle"/>
    <property type="evidence" value="ECO:0007669"/>
    <property type="project" value="UniProtKB-KW"/>
</dbReference>
<dbReference type="Pfam" id="PF00180">
    <property type="entry name" value="Iso_dh"/>
    <property type="match status" value="1"/>
</dbReference>
<reference evidence="4" key="1">
    <citation type="journal article" date="2023" name="IScience">
        <title>Live-bearing cockroach genome reveals convergent evolutionary mechanisms linked to viviparity in insects and beyond.</title>
        <authorList>
            <person name="Fouks B."/>
            <person name="Harrison M.C."/>
            <person name="Mikhailova A.A."/>
            <person name="Marchal E."/>
            <person name="English S."/>
            <person name="Carruthers M."/>
            <person name="Jennings E.C."/>
            <person name="Chiamaka E.L."/>
            <person name="Frigard R.A."/>
            <person name="Pippel M."/>
            <person name="Attardo G.M."/>
            <person name="Benoit J.B."/>
            <person name="Bornberg-Bauer E."/>
            <person name="Tobe S.S."/>
        </authorList>
    </citation>
    <scope>NUCLEOTIDE SEQUENCE</scope>
    <source>
        <strain evidence="4">Stay&amp;Tobe</strain>
    </source>
</reference>
<keyword evidence="2" id="KW-0816">Tricarboxylic acid cycle</keyword>
<dbReference type="SUPFAM" id="SSF53659">
    <property type="entry name" value="Isocitrate/Isopropylmalate dehydrogenase-like"/>
    <property type="match status" value="1"/>
</dbReference>
<evidence type="ECO:0000256" key="2">
    <source>
        <dbReference type="ARBA" id="ARBA00022532"/>
    </source>
</evidence>
<keyword evidence="5" id="KW-1185">Reference proteome</keyword>
<dbReference type="GO" id="GO:0006102">
    <property type="term" value="P:isocitrate metabolic process"/>
    <property type="evidence" value="ECO:0007669"/>
    <property type="project" value="TreeGrafter"/>
</dbReference>
<proteinExistence type="inferred from homology"/>
<dbReference type="PANTHER" id="PTHR11835">
    <property type="entry name" value="DECARBOXYLATING DEHYDROGENASES-ISOCITRATE, ISOPROPYLMALATE, TARTRATE"/>
    <property type="match status" value="1"/>
</dbReference>
<reference evidence="4" key="2">
    <citation type="submission" date="2023-05" db="EMBL/GenBank/DDBJ databases">
        <authorList>
            <person name="Fouks B."/>
        </authorList>
    </citation>
    <scope>NUCLEOTIDE SEQUENCE</scope>
    <source>
        <strain evidence="4">Stay&amp;Tobe</strain>
        <tissue evidence="4">Testes</tissue>
    </source>
</reference>
<organism evidence="4 5">
    <name type="scientific">Diploptera punctata</name>
    <name type="common">Pacific beetle cockroach</name>
    <dbReference type="NCBI Taxonomy" id="6984"/>
    <lineage>
        <taxon>Eukaryota</taxon>
        <taxon>Metazoa</taxon>
        <taxon>Ecdysozoa</taxon>
        <taxon>Arthropoda</taxon>
        <taxon>Hexapoda</taxon>
        <taxon>Insecta</taxon>
        <taxon>Pterygota</taxon>
        <taxon>Neoptera</taxon>
        <taxon>Polyneoptera</taxon>
        <taxon>Dictyoptera</taxon>
        <taxon>Blattodea</taxon>
        <taxon>Blaberoidea</taxon>
        <taxon>Blaberidae</taxon>
        <taxon>Diplopterinae</taxon>
        <taxon>Diploptera</taxon>
    </lineage>
</organism>
<dbReference type="AlphaFoldDB" id="A0AAD7ZF59"/>
<dbReference type="SMART" id="SM01329">
    <property type="entry name" value="Iso_dh"/>
    <property type="match status" value="1"/>
</dbReference>
<dbReference type="GO" id="GO:0005739">
    <property type="term" value="C:mitochondrion"/>
    <property type="evidence" value="ECO:0007669"/>
    <property type="project" value="TreeGrafter"/>
</dbReference>
<dbReference type="Proteomes" id="UP001233999">
    <property type="component" value="Unassembled WGS sequence"/>
</dbReference>
<gene>
    <name evidence="4" type="ORF">L9F63_024720</name>
</gene>
<comment type="similarity">
    <text evidence="1">Belongs to the isocitrate and isopropylmalate dehydrogenases family.</text>
</comment>
<dbReference type="PANTHER" id="PTHR11835:SF60">
    <property type="entry name" value="ISOCITRATE DEHYDROGENASE [NAD] SUBUNIT, MITOCHONDRIAL"/>
    <property type="match status" value="1"/>
</dbReference>
<name>A0AAD7ZF59_DIPPU</name>
<evidence type="ECO:0000259" key="3">
    <source>
        <dbReference type="SMART" id="SM01329"/>
    </source>
</evidence>
<protein>
    <recommendedName>
        <fullName evidence="3">Isopropylmalate dehydrogenase-like domain-containing protein</fullName>
    </recommendedName>
</protein>
<dbReference type="Gene3D" id="3.40.718.10">
    <property type="entry name" value="Isopropylmalate Dehydrogenase"/>
    <property type="match status" value="1"/>
</dbReference>
<dbReference type="EMBL" id="JASPKZ010008630">
    <property type="protein sequence ID" value="KAJ9579172.1"/>
    <property type="molecule type" value="Genomic_DNA"/>
</dbReference>
<accession>A0AAD7ZF59</accession>
<dbReference type="InterPro" id="IPR024084">
    <property type="entry name" value="IsoPropMal-DH-like_dom"/>
</dbReference>
<evidence type="ECO:0000313" key="5">
    <source>
        <dbReference type="Proteomes" id="UP001233999"/>
    </source>
</evidence>
<evidence type="ECO:0000313" key="4">
    <source>
        <dbReference type="EMBL" id="KAJ9579172.1"/>
    </source>
</evidence>
<evidence type="ECO:0000256" key="1">
    <source>
        <dbReference type="ARBA" id="ARBA00007769"/>
    </source>
</evidence>
<feature type="domain" description="Isopropylmalate dehydrogenase-like" evidence="3">
    <location>
        <begin position="2"/>
        <end position="304"/>
    </location>
</feature>
<comment type="caution">
    <text evidence="4">The sequence shown here is derived from an EMBL/GenBank/DDBJ whole genome shotgun (WGS) entry which is preliminary data.</text>
</comment>
<sequence>MLRCGGIPVDFDIVQYSENEDRNSTLRNAILSVRRNGVAMKGNIENPNATIREISHNVILRNELDLYANVIECKSYPGVHSKHKNVDMVIVRMNTEGEYNMLEHESLRGMIESLRIITRKNSERVALFCFEYSRKYGRKKITSVHNSKLMSLADGLFLETTKNIAKNYPDIEHNDMNINECCAKLISEPSTFDVLLMPNLYGNIISHIVCGLMRGVGLISGKNFGDNAAVFETGARHAGWELAGKNIANPCSMLNASVDMLEYLGLYYHAYVIHRAIDKTINKDHIHTQDLGGKATSVDVVENIMKYVHKATEHVTWPYPTLEELEDIIKQE</sequence>